<proteinExistence type="predicted"/>
<protein>
    <submittedName>
        <fullName evidence="1">Uncharacterized protein</fullName>
    </submittedName>
</protein>
<evidence type="ECO:0000313" key="2">
    <source>
        <dbReference type="Proteomes" id="UP000199361"/>
    </source>
</evidence>
<evidence type="ECO:0000313" key="1">
    <source>
        <dbReference type="EMBL" id="SET43801.1"/>
    </source>
</evidence>
<name>A0A1I0EEY5_9ACTN</name>
<dbReference type="STRING" id="568860.SAMN05421811_10325"/>
<dbReference type="AlphaFoldDB" id="A0A1I0EEY5"/>
<reference evidence="1 2" key="1">
    <citation type="submission" date="2016-10" db="EMBL/GenBank/DDBJ databases">
        <authorList>
            <person name="de Groot N.N."/>
        </authorList>
    </citation>
    <scope>NUCLEOTIDE SEQUENCE [LARGE SCALE GENOMIC DNA]</scope>
    <source>
        <strain evidence="1 2">CGMCC 4.5598</strain>
    </source>
</reference>
<dbReference type="Proteomes" id="UP000199361">
    <property type="component" value="Unassembled WGS sequence"/>
</dbReference>
<accession>A0A1I0EEY5</accession>
<organism evidence="1 2">
    <name type="scientific">Nonomuraea wenchangensis</name>
    <dbReference type="NCBI Taxonomy" id="568860"/>
    <lineage>
        <taxon>Bacteria</taxon>
        <taxon>Bacillati</taxon>
        <taxon>Actinomycetota</taxon>
        <taxon>Actinomycetes</taxon>
        <taxon>Streptosporangiales</taxon>
        <taxon>Streptosporangiaceae</taxon>
        <taxon>Nonomuraea</taxon>
    </lineage>
</organism>
<sequence length="43" mass="4659">MTARMIEIGSRPAPKPEIEVIPDLEALLGPEKCSCSASDDQPY</sequence>
<dbReference type="EMBL" id="FOHX01000003">
    <property type="protein sequence ID" value="SET43801.1"/>
    <property type="molecule type" value="Genomic_DNA"/>
</dbReference>
<keyword evidence="2" id="KW-1185">Reference proteome</keyword>
<gene>
    <name evidence="1" type="ORF">SAMN05421811_10325</name>
</gene>